<evidence type="ECO:0000259" key="5">
    <source>
        <dbReference type="Pfam" id="PF00496"/>
    </source>
</evidence>
<dbReference type="Gene3D" id="3.40.190.10">
    <property type="entry name" value="Periplasmic binding protein-like II"/>
    <property type="match status" value="1"/>
</dbReference>
<dbReference type="PANTHER" id="PTHR30290:SF9">
    <property type="entry name" value="OLIGOPEPTIDE-BINDING PROTEIN APPA"/>
    <property type="match status" value="1"/>
</dbReference>
<evidence type="ECO:0000256" key="4">
    <source>
        <dbReference type="SAM" id="SignalP"/>
    </source>
</evidence>
<dbReference type="PROSITE" id="PS51318">
    <property type="entry name" value="TAT"/>
    <property type="match status" value="1"/>
</dbReference>
<feature type="domain" description="Solute-binding protein family 5" evidence="5">
    <location>
        <begin position="98"/>
        <end position="463"/>
    </location>
</feature>
<dbReference type="Proteomes" id="UP001275440">
    <property type="component" value="Unassembled WGS sequence"/>
</dbReference>
<keyword evidence="7" id="KW-1185">Reference proteome</keyword>
<comment type="similarity">
    <text evidence="1">Belongs to the bacterial solute-binding protein 5 family.</text>
</comment>
<evidence type="ECO:0000313" key="6">
    <source>
        <dbReference type="EMBL" id="MDV2476606.1"/>
    </source>
</evidence>
<keyword evidence="3 4" id="KW-0732">Signal</keyword>
<dbReference type="PANTHER" id="PTHR30290">
    <property type="entry name" value="PERIPLASMIC BINDING COMPONENT OF ABC TRANSPORTER"/>
    <property type="match status" value="1"/>
</dbReference>
<protein>
    <submittedName>
        <fullName evidence="6">ABC transporter substrate-binding protein</fullName>
    </submittedName>
</protein>
<evidence type="ECO:0000256" key="2">
    <source>
        <dbReference type="ARBA" id="ARBA00022448"/>
    </source>
</evidence>
<dbReference type="EMBL" id="WBMO01000001">
    <property type="protein sequence ID" value="MDV2476606.1"/>
    <property type="molecule type" value="Genomic_DNA"/>
</dbReference>
<proteinExistence type="inferred from homology"/>
<feature type="chain" id="PRO_5046079350" evidence="4">
    <location>
        <begin position="43"/>
        <end position="562"/>
    </location>
</feature>
<gene>
    <name evidence="6" type="ORF">F8M49_17100</name>
</gene>
<dbReference type="Pfam" id="PF00496">
    <property type="entry name" value="SBP_bac_5"/>
    <property type="match status" value="1"/>
</dbReference>
<dbReference type="InterPro" id="IPR039424">
    <property type="entry name" value="SBP_5"/>
</dbReference>
<dbReference type="InterPro" id="IPR006311">
    <property type="entry name" value="TAT_signal"/>
</dbReference>
<dbReference type="PIRSF" id="PIRSF002741">
    <property type="entry name" value="MppA"/>
    <property type="match status" value="1"/>
</dbReference>
<keyword evidence="2" id="KW-0813">Transport</keyword>
<dbReference type="CDD" id="cd08492">
    <property type="entry name" value="PBP2_NikA_DppA_OppA_like_15"/>
    <property type="match status" value="1"/>
</dbReference>
<reference evidence="6 7" key="1">
    <citation type="submission" date="2019-10" db="EMBL/GenBank/DDBJ databases">
        <title>Draft Genome Assembly of Rhodococcus zopfii DSM44189.</title>
        <authorList>
            <person name="Sutton J.M."/>
            <person name="Akob D.M."/>
            <person name="Bushman T.J."/>
        </authorList>
    </citation>
    <scope>NUCLEOTIDE SEQUENCE [LARGE SCALE GENOMIC DNA]</scope>
    <source>
        <strain evidence="6 7">DSM 44189</strain>
    </source>
</reference>
<name>A0ABU3WRJ7_9NOCA</name>
<dbReference type="InterPro" id="IPR000914">
    <property type="entry name" value="SBP_5_dom"/>
</dbReference>
<dbReference type="SUPFAM" id="SSF53850">
    <property type="entry name" value="Periplasmic binding protein-like II"/>
    <property type="match status" value="1"/>
</dbReference>
<evidence type="ECO:0000313" key="7">
    <source>
        <dbReference type="Proteomes" id="UP001275440"/>
    </source>
</evidence>
<evidence type="ECO:0000256" key="1">
    <source>
        <dbReference type="ARBA" id="ARBA00005695"/>
    </source>
</evidence>
<organism evidence="6 7">
    <name type="scientific">Rhodococcus zopfii</name>
    <dbReference type="NCBI Taxonomy" id="43772"/>
    <lineage>
        <taxon>Bacteria</taxon>
        <taxon>Bacillati</taxon>
        <taxon>Actinomycetota</taxon>
        <taxon>Actinomycetes</taxon>
        <taxon>Mycobacteriales</taxon>
        <taxon>Nocardiaceae</taxon>
        <taxon>Rhodococcus</taxon>
    </lineage>
</organism>
<sequence length="562" mass="61291">METTDHAPRSAGLRRRRFRGVFGALALAGVLGLTACSSSVDAADSGGGGDPQSGGTLRIALLSSPESLDPHLNTSFAASNYGNSVFDKLTWQDPETGEIGPWLATSWEVNDTNTEFTFTLRDGVTFSDGTPFNADIVKKNFDQYVFGDPALGIKPNGATHLRSYRGSEVVSDDVVKIVFDAPSASFLQFISYSGNNQPGIIGQKTLSSNAEQRLDPANIVGTGPFVVTEYVPRERTVLTKRPDYDWAAPGLNHEGPAYLDKVEFVTIPEASVRTGALQSGEVQAAFDILPTDEAVLEAQGYDITSRTIAGLNLGWNINTSLEPTNDINVRRAIVRATNRPGFKDTILAPSEGQAKSVLAHHIQGAIDYTDDVLGYDLDESRRLLDEAGWKVGADGIREKDGKKLTLKATGHYLVPNSRYTYESIQASLKEIGVDLDFQFDASNIPTDQINKEYHLINTNRSRNDPAILNVNFNPDRGNSARISADFPGRQEIVDTLEALESTLDPTQRAVLTERAQELVLDEYVLFDPVFEPSQVAASKGVYGLDLDATSRLHFLRTWIDQG</sequence>
<evidence type="ECO:0000256" key="3">
    <source>
        <dbReference type="ARBA" id="ARBA00022729"/>
    </source>
</evidence>
<feature type="signal peptide" evidence="4">
    <location>
        <begin position="1"/>
        <end position="42"/>
    </location>
</feature>
<comment type="caution">
    <text evidence="6">The sequence shown here is derived from an EMBL/GenBank/DDBJ whole genome shotgun (WGS) entry which is preliminary data.</text>
</comment>
<dbReference type="InterPro" id="IPR030678">
    <property type="entry name" value="Peptide/Ni-bd"/>
</dbReference>
<dbReference type="Gene3D" id="3.10.105.10">
    <property type="entry name" value="Dipeptide-binding Protein, Domain 3"/>
    <property type="match status" value="1"/>
</dbReference>
<accession>A0ABU3WRJ7</accession>